<dbReference type="EMBL" id="BAAAQM010000015">
    <property type="protein sequence ID" value="GAA1969391.1"/>
    <property type="molecule type" value="Genomic_DNA"/>
</dbReference>
<keyword evidence="2" id="KW-1185">Reference proteome</keyword>
<dbReference type="RefSeq" id="WP_344657624.1">
    <property type="nucleotide sequence ID" value="NZ_BAAAQM010000015.1"/>
</dbReference>
<dbReference type="Proteomes" id="UP001499854">
    <property type="component" value="Unassembled WGS sequence"/>
</dbReference>
<comment type="caution">
    <text evidence="1">The sequence shown here is derived from an EMBL/GenBank/DDBJ whole genome shotgun (WGS) entry which is preliminary data.</text>
</comment>
<protein>
    <recommendedName>
        <fullName evidence="3">ATP-grasp domain-containing protein</fullName>
    </recommendedName>
</protein>
<evidence type="ECO:0000313" key="2">
    <source>
        <dbReference type="Proteomes" id="UP001499854"/>
    </source>
</evidence>
<sequence length="327" mass="35445">MSTLNWTVVAAATDPARDGWADAAIIADVAAPRFVTWDEVVAEKASFQSGETVLFERMSGWDMPNPVAGQRARYREFATALAQLGAAVDDGGATLAAAVAPTLLTVDRAERDVFLRANGVPVLEGSDLDEAGRNILRPRFAATDDWIVDGWQKTLFLHRARDGFHVRRSPAEAVHGVRELKRITELLAADGIYAVANLHRAHLHNDYHDIRFALIDGEVTHAAGVVCGRTVHRPWYGGRRRELDAFLTRFGAARWEKLVLLAERTATLFPGVRSLGVDLCLDNAAAEYVFDVDPFGADLPGALGMKNTVGDGVPVRAAVLRALSAAS</sequence>
<proteinExistence type="predicted"/>
<gene>
    <name evidence="1" type="ORF">GCM10009838_30060</name>
</gene>
<evidence type="ECO:0008006" key="3">
    <source>
        <dbReference type="Google" id="ProtNLM"/>
    </source>
</evidence>
<evidence type="ECO:0000313" key="1">
    <source>
        <dbReference type="EMBL" id="GAA1969391.1"/>
    </source>
</evidence>
<accession>A0ABN2RI10</accession>
<name>A0ABN2RI10_9ACTN</name>
<reference evidence="1 2" key="1">
    <citation type="journal article" date="2019" name="Int. J. Syst. Evol. Microbiol.">
        <title>The Global Catalogue of Microorganisms (GCM) 10K type strain sequencing project: providing services to taxonomists for standard genome sequencing and annotation.</title>
        <authorList>
            <consortium name="The Broad Institute Genomics Platform"/>
            <consortium name="The Broad Institute Genome Sequencing Center for Infectious Disease"/>
            <person name="Wu L."/>
            <person name="Ma J."/>
        </authorList>
    </citation>
    <scope>NUCLEOTIDE SEQUENCE [LARGE SCALE GENOMIC DNA]</scope>
    <source>
        <strain evidence="1 2">JCM 16013</strain>
    </source>
</reference>
<organism evidence="1 2">
    <name type="scientific">Catenulispora subtropica</name>
    <dbReference type="NCBI Taxonomy" id="450798"/>
    <lineage>
        <taxon>Bacteria</taxon>
        <taxon>Bacillati</taxon>
        <taxon>Actinomycetota</taxon>
        <taxon>Actinomycetes</taxon>
        <taxon>Catenulisporales</taxon>
        <taxon>Catenulisporaceae</taxon>
        <taxon>Catenulispora</taxon>
    </lineage>
</organism>